<evidence type="ECO:0000313" key="4">
    <source>
        <dbReference type="EMBL" id="ANB15649.1"/>
    </source>
</evidence>
<dbReference type="PANTHER" id="PTHR17224">
    <property type="entry name" value="PEPTIDYL-TRNA HYDROLASE"/>
    <property type="match status" value="1"/>
</dbReference>
<dbReference type="InterPro" id="IPR036416">
    <property type="entry name" value="Pept_tRNA_hydro_sf"/>
</dbReference>
<keyword evidence="5" id="KW-1185">Reference proteome</keyword>
<dbReference type="EMBL" id="CP014503">
    <property type="protein sequence ID" value="ANB15649.1"/>
    <property type="molecule type" value="Genomic_DNA"/>
</dbReference>
<dbReference type="Pfam" id="PF01195">
    <property type="entry name" value="Pept_tRNA_hydro"/>
    <property type="match status" value="1"/>
</dbReference>
<gene>
    <name evidence="4" type="primary">PTH1</name>
    <name evidence="4" type="ORF">AWJ20_3286</name>
</gene>
<dbReference type="Proteomes" id="UP000189580">
    <property type="component" value="Chromosome b"/>
</dbReference>
<evidence type="ECO:0000256" key="2">
    <source>
        <dbReference type="ARBA" id="ARBA00022801"/>
    </source>
</evidence>
<evidence type="ECO:0000313" key="5">
    <source>
        <dbReference type="Proteomes" id="UP000189580"/>
    </source>
</evidence>
<dbReference type="GeneID" id="30035291"/>
<accession>A0A167FSK8</accession>
<proteinExistence type="predicted"/>
<dbReference type="KEGG" id="slb:AWJ20_3286"/>
<dbReference type="SUPFAM" id="SSF53178">
    <property type="entry name" value="Peptidyl-tRNA hydrolase-like"/>
    <property type="match status" value="1"/>
</dbReference>
<dbReference type="Gene3D" id="3.40.50.1470">
    <property type="entry name" value="Peptidyl-tRNA hydrolase"/>
    <property type="match status" value="1"/>
</dbReference>
<organism evidence="4 5">
    <name type="scientific">Sugiyamaella lignohabitans</name>
    <dbReference type="NCBI Taxonomy" id="796027"/>
    <lineage>
        <taxon>Eukaryota</taxon>
        <taxon>Fungi</taxon>
        <taxon>Dikarya</taxon>
        <taxon>Ascomycota</taxon>
        <taxon>Saccharomycotina</taxon>
        <taxon>Dipodascomycetes</taxon>
        <taxon>Dipodascales</taxon>
        <taxon>Trichomonascaceae</taxon>
        <taxon>Sugiyamaella</taxon>
    </lineage>
</organism>
<evidence type="ECO:0000256" key="1">
    <source>
        <dbReference type="ARBA" id="ARBA00022555"/>
    </source>
</evidence>
<dbReference type="PANTHER" id="PTHR17224:SF1">
    <property type="entry name" value="PEPTIDYL-TRNA HYDROLASE"/>
    <property type="match status" value="1"/>
</dbReference>
<keyword evidence="1" id="KW-0820">tRNA-binding</keyword>
<reference evidence="4 5" key="1">
    <citation type="submission" date="2016-02" db="EMBL/GenBank/DDBJ databases">
        <title>Complete genome sequence and transcriptome regulation of the pentose utilising yeast Sugiyamaella lignohabitans.</title>
        <authorList>
            <person name="Bellasio M."/>
            <person name="Peymann A."/>
            <person name="Valli M."/>
            <person name="Sipitzky M."/>
            <person name="Graf A."/>
            <person name="Sauer M."/>
            <person name="Marx H."/>
            <person name="Mattanovich D."/>
        </authorList>
    </citation>
    <scope>NUCLEOTIDE SEQUENCE [LARGE SCALE GENOMIC DNA]</scope>
    <source>
        <strain evidence="4 5">CBS 10342</strain>
    </source>
</reference>
<dbReference type="InterPro" id="IPR001328">
    <property type="entry name" value="Pept_tRNA_hydro"/>
</dbReference>
<name>A0A167FSK8_9ASCO</name>
<dbReference type="RefSeq" id="XP_018738126.1">
    <property type="nucleotide sequence ID" value="XM_018880293.1"/>
</dbReference>
<dbReference type="GO" id="GO:0000049">
    <property type="term" value="F:tRNA binding"/>
    <property type="evidence" value="ECO:0007669"/>
    <property type="project" value="UniProtKB-KW"/>
</dbReference>
<protein>
    <submittedName>
        <fullName evidence="4">Pth1p</fullName>
    </submittedName>
</protein>
<keyword evidence="3" id="KW-0694">RNA-binding</keyword>
<dbReference type="AlphaFoldDB" id="A0A167FSK8"/>
<sequence length="139" mass="15535">MNTSGRAVKAATRWFHNEHKIYQGSDSSLIPKFLIFHDDLDIGLGEVKLKQPSRASRGHNGLKSISEVLQEDYPRLRVGIGRPGKSKDTKVISDYVLGRFKPSEEDVLANQSVPQTLELIDAILSSGVIYQENDRSNEL</sequence>
<dbReference type="GO" id="GO:0004045">
    <property type="term" value="F:peptidyl-tRNA hydrolase activity"/>
    <property type="evidence" value="ECO:0007669"/>
    <property type="project" value="InterPro"/>
</dbReference>
<evidence type="ECO:0000256" key="3">
    <source>
        <dbReference type="ARBA" id="ARBA00022884"/>
    </source>
</evidence>
<dbReference type="OrthoDB" id="1711136at2759"/>
<keyword evidence="2" id="KW-0378">Hydrolase</keyword>